<feature type="non-terminal residue" evidence="6">
    <location>
        <position position="1070"/>
    </location>
</feature>
<comment type="caution">
    <text evidence="6">The sequence shown here is derived from an EMBL/GenBank/DDBJ whole genome shotgun (WGS) entry which is preliminary data.</text>
</comment>
<name>A0A850UCM5_GRUAM</name>
<dbReference type="SUPFAM" id="SSF47576">
    <property type="entry name" value="Calponin-homology domain, CH-domain"/>
    <property type="match status" value="1"/>
</dbReference>
<protein>
    <submittedName>
        <fullName evidence="6">CYTSB protein</fullName>
    </submittedName>
</protein>
<feature type="region of interest" description="Disordered" evidence="4">
    <location>
        <begin position="194"/>
        <end position="217"/>
    </location>
</feature>
<evidence type="ECO:0000256" key="4">
    <source>
        <dbReference type="SAM" id="MobiDB-lite"/>
    </source>
</evidence>
<comment type="similarity">
    <text evidence="1">Belongs to the cytospin-A family.</text>
</comment>
<dbReference type="PROSITE" id="PS50021">
    <property type="entry name" value="CH"/>
    <property type="match status" value="1"/>
</dbReference>
<evidence type="ECO:0000256" key="2">
    <source>
        <dbReference type="ARBA" id="ARBA00023054"/>
    </source>
</evidence>
<dbReference type="Proteomes" id="UP000640762">
    <property type="component" value="Unassembled WGS sequence"/>
</dbReference>
<dbReference type="AlphaFoldDB" id="A0A850UCM5"/>
<evidence type="ECO:0000256" key="1">
    <source>
        <dbReference type="ARBA" id="ARBA00009452"/>
    </source>
</evidence>
<dbReference type="SMART" id="SM00033">
    <property type="entry name" value="CH"/>
    <property type="match status" value="1"/>
</dbReference>
<feature type="compositionally biased region" description="Polar residues" evidence="4">
    <location>
        <begin position="278"/>
        <end position="289"/>
    </location>
</feature>
<reference evidence="6" key="1">
    <citation type="submission" date="2019-10" db="EMBL/GenBank/DDBJ databases">
        <title>Bird 10,000 Genomes (B10K) Project - Family phase.</title>
        <authorList>
            <person name="Zhang G."/>
        </authorList>
    </citation>
    <scope>NUCLEOTIDE SEQUENCE</scope>
    <source>
        <strain evidence="6">B10K-DU-012-65</strain>
        <tissue evidence="6">Muscle</tissue>
    </source>
</reference>
<dbReference type="InterPro" id="IPR001715">
    <property type="entry name" value="CH_dom"/>
</dbReference>
<feature type="coiled-coil region" evidence="3">
    <location>
        <begin position="366"/>
        <end position="716"/>
    </location>
</feature>
<dbReference type="PANTHER" id="PTHR23167">
    <property type="entry name" value="CALPONIN HOMOLOGY DOMAIN-CONTAINING PROTEIN DDB_G0272472-RELATED"/>
    <property type="match status" value="1"/>
</dbReference>
<dbReference type="InterPro" id="IPR036872">
    <property type="entry name" value="CH_dom_sf"/>
</dbReference>
<dbReference type="PANTHER" id="PTHR23167:SF3">
    <property type="entry name" value="CYTOSPIN-B"/>
    <property type="match status" value="1"/>
</dbReference>
<dbReference type="Gene3D" id="1.10.418.10">
    <property type="entry name" value="Calponin-like domain"/>
    <property type="match status" value="1"/>
</dbReference>
<feature type="coiled-coil region" evidence="3">
    <location>
        <begin position="223"/>
        <end position="250"/>
    </location>
</feature>
<keyword evidence="7" id="KW-1185">Reference proteome</keyword>
<feature type="region of interest" description="Disordered" evidence="4">
    <location>
        <begin position="256"/>
        <end position="362"/>
    </location>
</feature>
<dbReference type="Pfam" id="PF00307">
    <property type="entry name" value="CH"/>
    <property type="match status" value="1"/>
</dbReference>
<evidence type="ECO:0000256" key="3">
    <source>
        <dbReference type="SAM" id="Coils"/>
    </source>
</evidence>
<feature type="compositionally biased region" description="Low complexity" evidence="4">
    <location>
        <begin position="133"/>
        <end position="144"/>
    </location>
</feature>
<proteinExistence type="inferred from homology"/>
<feature type="compositionally biased region" description="Basic and acidic residues" evidence="4">
    <location>
        <begin position="290"/>
        <end position="299"/>
    </location>
</feature>
<dbReference type="InterPro" id="IPR050540">
    <property type="entry name" value="F-actin_Monoox_Mical"/>
</dbReference>
<gene>
    <name evidence="6" type="primary">Specc1</name>
    <name evidence="6" type="ORF">GRUAME_R04401</name>
</gene>
<organism evidence="6 7">
    <name type="scientific">Grus americana</name>
    <name type="common">Whooping crane</name>
    <dbReference type="NCBI Taxonomy" id="9117"/>
    <lineage>
        <taxon>Eukaryota</taxon>
        <taxon>Metazoa</taxon>
        <taxon>Chordata</taxon>
        <taxon>Craniata</taxon>
        <taxon>Vertebrata</taxon>
        <taxon>Euteleostomi</taxon>
        <taxon>Archelosauria</taxon>
        <taxon>Archosauria</taxon>
        <taxon>Dinosauria</taxon>
        <taxon>Saurischia</taxon>
        <taxon>Theropoda</taxon>
        <taxon>Coelurosauria</taxon>
        <taxon>Aves</taxon>
        <taxon>Neognathae</taxon>
        <taxon>Neoaves</taxon>
        <taxon>Gruiformes</taxon>
        <taxon>Gruidae</taxon>
        <taxon>Grus</taxon>
    </lineage>
</organism>
<dbReference type="FunFam" id="1.10.418.10:FF:000020">
    <property type="entry name" value="Cytospin-A isoform 1"/>
    <property type="match status" value="1"/>
</dbReference>
<dbReference type="EMBL" id="WEIX01015392">
    <property type="protein sequence ID" value="NWH27858.1"/>
    <property type="molecule type" value="Genomic_DNA"/>
</dbReference>
<dbReference type="CDD" id="cd21257">
    <property type="entry name" value="CH_CYTSB"/>
    <property type="match status" value="1"/>
</dbReference>
<feature type="compositionally biased region" description="Polar residues" evidence="4">
    <location>
        <begin position="308"/>
        <end position="320"/>
    </location>
</feature>
<feature type="region of interest" description="Disordered" evidence="4">
    <location>
        <begin position="89"/>
        <end position="166"/>
    </location>
</feature>
<feature type="domain" description="Calponin-homology (CH)" evidence="5">
    <location>
        <begin position="964"/>
        <end position="1069"/>
    </location>
</feature>
<evidence type="ECO:0000313" key="6">
    <source>
        <dbReference type="EMBL" id="NWH27858.1"/>
    </source>
</evidence>
<evidence type="ECO:0000313" key="7">
    <source>
        <dbReference type="Proteomes" id="UP000640762"/>
    </source>
</evidence>
<feature type="compositionally biased region" description="Polar residues" evidence="4">
    <location>
        <begin position="337"/>
        <end position="362"/>
    </location>
</feature>
<feature type="compositionally biased region" description="Low complexity" evidence="4">
    <location>
        <begin position="257"/>
        <end position="277"/>
    </location>
</feature>
<feature type="compositionally biased region" description="Low complexity" evidence="4">
    <location>
        <begin position="24"/>
        <end position="40"/>
    </location>
</feature>
<feature type="compositionally biased region" description="Basic and acidic residues" evidence="4">
    <location>
        <begin position="153"/>
        <end position="166"/>
    </location>
</feature>
<accession>A0A850UCM5</accession>
<feature type="compositionally biased region" description="Polar residues" evidence="4">
    <location>
        <begin position="201"/>
        <end position="213"/>
    </location>
</feature>
<evidence type="ECO:0000259" key="5">
    <source>
        <dbReference type="PROSITE" id="PS50021"/>
    </source>
</evidence>
<sequence>MKSTARPWNAMAKQGSHGVDRGKSLSTTSTGMKTSKSSTSLAFESRLSKLKRASSDDMLTKPGVAAASGVSRLKKTITTGAISELAESRLKPSTGTVSAAKRTGIPAPREISSSVSRERAVLRGQANTRKTQPSPTSSGTPTPTKHVRPTSKSKQENETGDKAVLESQVKELLAEAKTKDSEITKLRCELKKCKEKGSLNAEGTGTSNQNLESVSPVDIDPLIRTLQEKNRTFQKELASLGEENRVLKEKLLYLENSPLSDTTTSSGGDSSLPTPTTQESSFGSPSKNVSRGEMDEHRQHVNGGVLRNSGSSSSDVTKASLSPDASDFEHIADVPSRPTSSNSNHFKGSKCSTTGSSPNNISDLSVASLTERIQKMEENHHSTAEELQATLQELSDQQQMVQELTTENEKLVEEKALLETSFRQHRDRAEQLSQENEKLMTLLQERSKNEESRAQEGKVLELEQKCAEVLEKAQFEREKLLNIQQQLTSSLRSLEREHQDAQQVIKSLREENEELLKLLEAEQQNNSTVTKTLEDCKIALEGLKIENGSLKTQLESEKQKVAEINAMGCTTDNSEVQEMLKVAHTEKDQLEASCTELKQELLKANSELKHIQGLLSKAENECGQLKEVCDRQAEQLSRTSQKLQEKTSENEADIKNLKETIFELEDQVEQHRAIKLHNNQLISDLESKAMKLEEQKQDTERQLKALTKQMKEDTEEWRRFQADLQTAVVVANDIKCEAQQELRVVKRKLQEEEEKSARLQKELDEVKGSSRLVAYKGQDLISVTANMHANTEEVESLEGDTTNRWQGVCISRASPTPSESAATVKSLIKSFDLGCSGSTGQNITVHKVPRSPLSGIPVRTAPAAAVSPMQRHSVYNNAKPASKGVARHTDLSDLPLADLLKGRNEELKPDHYLRKSPSLESLSKPPMAFSSRMLTSTPSNLKPQSKLSVERKDPLAALAREYGGSKRNALLKWCQKKTEGYQNIDITNFSSSWSDGLAFCALLHTYLPAHIPYQELNSQDKKRNLLLAFQAAESVGIKPSLELSEMMYTDRPDWQSVMQYVAQIYKYFET</sequence>
<feature type="non-terminal residue" evidence="6">
    <location>
        <position position="1"/>
    </location>
</feature>
<feature type="region of interest" description="Disordered" evidence="4">
    <location>
        <begin position="1"/>
        <end position="40"/>
    </location>
</feature>
<feature type="coiled-coil region" evidence="3">
    <location>
        <begin position="742"/>
        <end position="769"/>
    </location>
</feature>
<keyword evidence="2 3" id="KW-0175">Coiled coil</keyword>